<feature type="non-terminal residue" evidence="2">
    <location>
        <position position="1"/>
    </location>
</feature>
<evidence type="ECO:0000259" key="1">
    <source>
        <dbReference type="PROSITE" id="PS51352"/>
    </source>
</evidence>
<dbReference type="InterPro" id="IPR036249">
    <property type="entry name" value="Thioredoxin-like_sf"/>
</dbReference>
<feature type="domain" description="Thioredoxin" evidence="1">
    <location>
        <begin position="3"/>
        <end position="142"/>
    </location>
</feature>
<dbReference type="SUPFAM" id="SSF52833">
    <property type="entry name" value="Thioredoxin-like"/>
    <property type="match status" value="1"/>
</dbReference>
<protein>
    <recommendedName>
        <fullName evidence="1">Thioredoxin domain-containing protein</fullName>
    </recommendedName>
</protein>
<dbReference type="InterPro" id="IPR000866">
    <property type="entry name" value="AhpC/TSA"/>
</dbReference>
<dbReference type="AlphaFoldDB" id="X0RI67"/>
<dbReference type="PANTHER" id="PTHR42852:SF13">
    <property type="entry name" value="PROTEIN DIPZ"/>
    <property type="match status" value="1"/>
</dbReference>
<dbReference type="PROSITE" id="PS51352">
    <property type="entry name" value="THIOREDOXIN_2"/>
    <property type="match status" value="1"/>
</dbReference>
<dbReference type="InterPro" id="IPR017937">
    <property type="entry name" value="Thioredoxin_CS"/>
</dbReference>
<dbReference type="PANTHER" id="PTHR42852">
    <property type="entry name" value="THIOL:DISULFIDE INTERCHANGE PROTEIN DSBE"/>
    <property type="match status" value="1"/>
</dbReference>
<reference evidence="2" key="1">
    <citation type="journal article" date="2014" name="Front. Microbiol.">
        <title>High frequency of phylogenetically diverse reductive dehalogenase-homologous genes in deep subseafloor sedimentary metagenomes.</title>
        <authorList>
            <person name="Kawai M."/>
            <person name="Futagami T."/>
            <person name="Toyoda A."/>
            <person name="Takaki Y."/>
            <person name="Nishi S."/>
            <person name="Hori S."/>
            <person name="Arai W."/>
            <person name="Tsubouchi T."/>
            <person name="Morono Y."/>
            <person name="Uchiyama I."/>
            <person name="Ito T."/>
            <person name="Fujiyama A."/>
            <person name="Inagaki F."/>
            <person name="Takami H."/>
        </authorList>
    </citation>
    <scope>NUCLEOTIDE SEQUENCE</scope>
    <source>
        <strain evidence="2">Expedition CK06-06</strain>
    </source>
</reference>
<dbReference type="GO" id="GO:0016491">
    <property type="term" value="F:oxidoreductase activity"/>
    <property type="evidence" value="ECO:0007669"/>
    <property type="project" value="InterPro"/>
</dbReference>
<gene>
    <name evidence="2" type="ORF">S01H1_09986</name>
</gene>
<accession>X0RI67</accession>
<proteinExistence type="predicted"/>
<evidence type="ECO:0000313" key="2">
    <source>
        <dbReference type="EMBL" id="GAF68519.1"/>
    </source>
</evidence>
<dbReference type="PROSITE" id="PS00194">
    <property type="entry name" value="THIOREDOXIN_1"/>
    <property type="match status" value="1"/>
</dbReference>
<dbReference type="CDD" id="cd02966">
    <property type="entry name" value="TlpA_like_family"/>
    <property type="match status" value="1"/>
</dbReference>
<dbReference type="InterPro" id="IPR050553">
    <property type="entry name" value="Thioredoxin_ResA/DsbE_sf"/>
</dbReference>
<organism evidence="2">
    <name type="scientific">marine sediment metagenome</name>
    <dbReference type="NCBI Taxonomy" id="412755"/>
    <lineage>
        <taxon>unclassified sequences</taxon>
        <taxon>metagenomes</taxon>
        <taxon>ecological metagenomes</taxon>
    </lineage>
</organism>
<dbReference type="Gene3D" id="3.40.30.10">
    <property type="entry name" value="Glutaredoxin"/>
    <property type="match status" value="1"/>
</dbReference>
<name>X0RI67_9ZZZZ</name>
<sequence length="142" mass="15914">VGNQEGNRAPGFELESLDGEMVALSDFRGKIVMVNFWATWCEPCKDEMPHIQTVFENWSDEELAILAIDIEESTETVQSFLDSEGKEYNFPVLLDSEGGAADDYNVSEIPRTFFIDAEGIIQKIQVRPFSSEGEIEAILDSL</sequence>
<dbReference type="Pfam" id="PF00578">
    <property type="entry name" value="AhpC-TSA"/>
    <property type="match status" value="1"/>
</dbReference>
<dbReference type="InterPro" id="IPR013766">
    <property type="entry name" value="Thioredoxin_domain"/>
</dbReference>
<dbReference type="EMBL" id="BARS01005100">
    <property type="protein sequence ID" value="GAF68519.1"/>
    <property type="molecule type" value="Genomic_DNA"/>
</dbReference>
<dbReference type="GO" id="GO:0016209">
    <property type="term" value="F:antioxidant activity"/>
    <property type="evidence" value="ECO:0007669"/>
    <property type="project" value="InterPro"/>
</dbReference>
<comment type="caution">
    <text evidence="2">The sequence shown here is derived from an EMBL/GenBank/DDBJ whole genome shotgun (WGS) entry which is preliminary data.</text>
</comment>